<evidence type="ECO:0000313" key="3">
    <source>
        <dbReference type="Proteomes" id="UP001341840"/>
    </source>
</evidence>
<organism evidence="2 3">
    <name type="scientific">Stylosanthes scabra</name>
    <dbReference type="NCBI Taxonomy" id="79078"/>
    <lineage>
        <taxon>Eukaryota</taxon>
        <taxon>Viridiplantae</taxon>
        <taxon>Streptophyta</taxon>
        <taxon>Embryophyta</taxon>
        <taxon>Tracheophyta</taxon>
        <taxon>Spermatophyta</taxon>
        <taxon>Magnoliopsida</taxon>
        <taxon>eudicotyledons</taxon>
        <taxon>Gunneridae</taxon>
        <taxon>Pentapetalae</taxon>
        <taxon>rosids</taxon>
        <taxon>fabids</taxon>
        <taxon>Fabales</taxon>
        <taxon>Fabaceae</taxon>
        <taxon>Papilionoideae</taxon>
        <taxon>50 kb inversion clade</taxon>
        <taxon>dalbergioids sensu lato</taxon>
        <taxon>Dalbergieae</taxon>
        <taxon>Pterocarpus clade</taxon>
        <taxon>Stylosanthes</taxon>
    </lineage>
</organism>
<keyword evidence="3" id="KW-1185">Reference proteome</keyword>
<sequence>MLKEQPQQSLIIIKGLTFVHNVATTSRRLLHFLSLALMLPSMFPSPESGKDRNNKSGSEGLKRNPHSPNTTPYYATHITGSSLTGWSQLSLLHYGGVGLRNGGAPVSRLIEVEEKEEAVIEHYIEGVDIRNFSKQTTTSMSVNPLLHAEDEQKPVAGAAFITGGSKTMSNHDVNNDAIAEE</sequence>
<reference evidence="2 3" key="1">
    <citation type="journal article" date="2023" name="Plants (Basel)">
        <title>Bridging the Gap: Combining Genomics and Transcriptomics Approaches to Understand Stylosanthes scabra, an Orphan Legume from the Brazilian Caatinga.</title>
        <authorList>
            <person name="Ferreira-Neto J.R.C."/>
            <person name="da Silva M.D."/>
            <person name="Binneck E."/>
            <person name="de Melo N.F."/>
            <person name="da Silva R.H."/>
            <person name="de Melo A.L.T.M."/>
            <person name="Pandolfi V."/>
            <person name="Bustamante F.O."/>
            <person name="Brasileiro-Vidal A.C."/>
            <person name="Benko-Iseppon A.M."/>
        </authorList>
    </citation>
    <scope>NUCLEOTIDE SEQUENCE [LARGE SCALE GENOMIC DNA]</scope>
    <source>
        <tissue evidence="2">Leaves</tissue>
    </source>
</reference>
<comment type="caution">
    <text evidence="2">The sequence shown here is derived from an EMBL/GenBank/DDBJ whole genome shotgun (WGS) entry which is preliminary data.</text>
</comment>
<name>A0ABU6YZQ3_9FABA</name>
<protein>
    <submittedName>
        <fullName evidence="2">Uncharacterized protein</fullName>
    </submittedName>
</protein>
<proteinExistence type="predicted"/>
<gene>
    <name evidence="2" type="ORF">PIB30_104250</name>
</gene>
<evidence type="ECO:0000256" key="1">
    <source>
        <dbReference type="SAM" id="MobiDB-lite"/>
    </source>
</evidence>
<accession>A0ABU6YZQ3</accession>
<feature type="region of interest" description="Disordered" evidence="1">
    <location>
        <begin position="44"/>
        <end position="73"/>
    </location>
</feature>
<dbReference type="EMBL" id="JASCZI010245210">
    <property type="protein sequence ID" value="MED6214573.1"/>
    <property type="molecule type" value="Genomic_DNA"/>
</dbReference>
<feature type="region of interest" description="Disordered" evidence="1">
    <location>
        <begin position="162"/>
        <end position="181"/>
    </location>
</feature>
<evidence type="ECO:0000313" key="2">
    <source>
        <dbReference type="EMBL" id="MED6214573.1"/>
    </source>
</evidence>
<dbReference type="Proteomes" id="UP001341840">
    <property type="component" value="Unassembled WGS sequence"/>
</dbReference>